<keyword evidence="1" id="KW-0732">Signal</keyword>
<organism evidence="2 3">
    <name type="scientific">Pseudomarimonas salicorniae</name>
    <dbReference type="NCBI Taxonomy" id="2933270"/>
    <lineage>
        <taxon>Bacteria</taxon>
        <taxon>Pseudomonadati</taxon>
        <taxon>Pseudomonadota</taxon>
        <taxon>Gammaproteobacteria</taxon>
        <taxon>Lysobacterales</taxon>
        <taxon>Lysobacteraceae</taxon>
        <taxon>Pseudomarimonas</taxon>
    </lineage>
</organism>
<evidence type="ECO:0000256" key="1">
    <source>
        <dbReference type="SAM" id="SignalP"/>
    </source>
</evidence>
<protein>
    <submittedName>
        <fullName evidence="2">Serine protease</fullName>
    </submittedName>
</protein>
<dbReference type="InterPro" id="IPR009003">
    <property type="entry name" value="Peptidase_S1_PA"/>
</dbReference>
<dbReference type="GO" id="GO:0006508">
    <property type="term" value="P:proteolysis"/>
    <property type="evidence" value="ECO:0007669"/>
    <property type="project" value="UniProtKB-KW"/>
</dbReference>
<dbReference type="SUPFAM" id="SSF50494">
    <property type="entry name" value="Trypsin-like serine proteases"/>
    <property type="match status" value="1"/>
</dbReference>
<dbReference type="InterPro" id="IPR043504">
    <property type="entry name" value="Peptidase_S1_PA_chymotrypsin"/>
</dbReference>
<gene>
    <name evidence="2" type="ORF">M0G41_06925</name>
</gene>
<dbReference type="Pfam" id="PF13365">
    <property type="entry name" value="Trypsin_2"/>
    <property type="match status" value="1"/>
</dbReference>
<dbReference type="PANTHER" id="PTHR43019:SF23">
    <property type="entry name" value="PROTEASE DO-LIKE 5, CHLOROPLASTIC"/>
    <property type="match status" value="1"/>
</dbReference>
<dbReference type="GO" id="GO:0008233">
    <property type="term" value="F:peptidase activity"/>
    <property type="evidence" value="ECO:0007669"/>
    <property type="project" value="UniProtKB-KW"/>
</dbReference>
<dbReference type="RefSeq" id="WP_248206871.1">
    <property type="nucleotide sequence ID" value="NZ_JALNMH010000004.1"/>
</dbReference>
<evidence type="ECO:0000313" key="3">
    <source>
        <dbReference type="Proteomes" id="UP001431449"/>
    </source>
</evidence>
<evidence type="ECO:0000313" key="2">
    <source>
        <dbReference type="EMBL" id="MCK7593398.1"/>
    </source>
</evidence>
<name>A0ABT0GG25_9GAMM</name>
<keyword evidence="2" id="KW-0645">Protease</keyword>
<dbReference type="InterPro" id="IPR001940">
    <property type="entry name" value="Peptidase_S1C"/>
</dbReference>
<dbReference type="Proteomes" id="UP001431449">
    <property type="component" value="Unassembled WGS sequence"/>
</dbReference>
<reference evidence="2" key="1">
    <citation type="submission" date="2022-04" db="EMBL/GenBank/DDBJ databases">
        <title>Lysobacter sp. CAU 1642 isolated from sea sand.</title>
        <authorList>
            <person name="Kim W."/>
        </authorList>
    </citation>
    <scope>NUCLEOTIDE SEQUENCE</scope>
    <source>
        <strain evidence="2">CAU 1642</strain>
    </source>
</reference>
<proteinExistence type="predicted"/>
<accession>A0ABT0GG25</accession>
<dbReference type="PRINTS" id="PR00834">
    <property type="entry name" value="PROTEASES2C"/>
</dbReference>
<dbReference type="PANTHER" id="PTHR43019">
    <property type="entry name" value="SERINE ENDOPROTEASE DEGS"/>
    <property type="match status" value="1"/>
</dbReference>
<feature type="signal peptide" evidence="1">
    <location>
        <begin position="1"/>
        <end position="22"/>
    </location>
</feature>
<sequence length="432" mass="46754">MHPLRRLAGLLLAALLPAAAQAQGVPATEQVFAAARASLLQIRTLVGEGGRQASIGSGFLVDAGGLAVTNYHVVSQYALEPSSYRLEYLDADGERGTLQLLAFDVAADLAVVRLPPAEAPRPHLSFDPRALDEAIAKGERLWSIGNPLDLGFTIVEGNHNGRVDKSYTDRVHFSGALNPGMSGGPVLAASQQVAGVNVAKLLSGELVSFLVPARFAAALVERARSEPPVALAEVREEIARQLLAWQDRFFADLAGIEWSASTFGDYQVQEPQADWFSCWASTNADDRPRPRVLERSSQCVASSDLFISGEQGTGLLQVAHSHLRSRELNAAQFSAFLTQRFTIGSHRGTRRNTGTRCVDGFVAASADAPELKTVWCAQAYKDFPGIYDIELLALTRDSSKTALLSRLAIRGTSYENGLREGRRFLEGIAWKR</sequence>
<keyword evidence="2" id="KW-0378">Hydrolase</keyword>
<dbReference type="Gene3D" id="2.40.10.10">
    <property type="entry name" value="Trypsin-like serine proteases"/>
    <property type="match status" value="2"/>
</dbReference>
<comment type="caution">
    <text evidence="2">The sequence shown here is derived from an EMBL/GenBank/DDBJ whole genome shotgun (WGS) entry which is preliminary data.</text>
</comment>
<feature type="chain" id="PRO_5047410509" evidence="1">
    <location>
        <begin position="23"/>
        <end position="432"/>
    </location>
</feature>
<dbReference type="EMBL" id="JALNMH010000004">
    <property type="protein sequence ID" value="MCK7593398.1"/>
    <property type="molecule type" value="Genomic_DNA"/>
</dbReference>
<keyword evidence="3" id="KW-1185">Reference proteome</keyword>